<dbReference type="InterPro" id="IPR010412">
    <property type="entry name" value="DUF1007"/>
</dbReference>
<feature type="signal peptide" evidence="1">
    <location>
        <begin position="1"/>
        <end position="21"/>
    </location>
</feature>
<dbReference type="Proteomes" id="UP000316801">
    <property type="component" value="Unassembled WGS sequence"/>
</dbReference>
<dbReference type="PIRSF" id="PIRSF008159">
    <property type="entry name" value="UCP008159_ABC"/>
    <property type="match status" value="1"/>
</dbReference>
<comment type="caution">
    <text evidence="2">The sequence shown here is derived from an EMBL/GenBank/DDBJ whole genome shotgun (WGS) entry which is preliminary data.</text>
</comment>
<gene>
    <name evidence="2" type="ORF">FNA46_10810</name>
</gene>
<evidence type="ECO:0000313" key="2">
    <source>
        <dbReference type="EMBL" id="TRL39030.1"/>
    </source>
</evidence>
<dbReference type="Pfam" id="PF06226">
    <property type="entry name" value="DUF1007"/>
    <property type="match status" value="1"/>
</dbReference>
<keyword evidence="3" id="KW-1185">Reference proteome</keyword>
<reference evidence="2 3" key="1">
    <citation type="submission" date="2019-07" db="EMBL/GenBank/DDBJ databases">
        <title>Ln-dependent methylotrophs.</title>
        <authorList>
            <person name="Tani A."/>
        </authorList>
    </citation>
    <scope>NUCLEOTIDE SEQUENCE [LARGE SCALE GENOMIC DNA]</scope>
    <source>
        <strain evidence="2 3">SM12</strain>
    </source>
</reference>
<proteinExistence type="predicted"/>
<dbReference type="RefSeq" id="WP_143125212.1">
    <property type="nucleotide sequence ID" value="NZ_VJMG01000025.1"/>
</dbReference>
<evidence type="ECO:0000256" key="1">
    <source>
        <dbReference type="SAM" id="SignalP"/>
    </source>
</evidence>
<feature type="chain" id="PRO_5021861735" evidence="1">
    <location>
        <begin position="22"/>
        <end position="213"/>
    </location>
</feature>
<evidence type="ECO:0000313" key="3">
    <source>
        <dbReference type="Proteomes" id="UP000316801"/>
    </source>
</evidence>
<sequence length="213" mass="23955">MRFKTWLLTALLGLAPLPALAHPHIFVDARLEVLSDDQGNLLELRHVWRFDEMFSSSVLLDFDKNGDLKLDEHELAELGETMRTSLADFHYFTSITQDGKTIPIAKPDVIHVTYQDQQVLAFFAVKPEKPLRLKGKLTFGVYDPSLYTAIDFPKDTDLVPEGKGFAACKHRVVRPDADQVIAENKDSLTAAFFNDPTGTDMTKLFATKLEVTC</sequence>
<organism evidence="2 3">
    <name type="scientific">Rhizobium straminoryzae</name>
    <dbReference type="NCBI Taxonomy" id="1387186"/>
    <lineage>
        <taxon>Bacteria</taxon>
        <taxon>Pseudomonadati</taxon>
        <taxon>Pseudomonadota</taxon>
        <taxon>Alphaproteobacteria</taxon>
        <taxon>Hyphomicrobiales</taxon>
        <taxon>Rhizobiaceae</taxon>
        <taxon>Rhizobium/Agrobacterium group</taxon>
        <taxon>Rhizobium</taxon>
    </lineage>
</organism>
<dbReference type="EMBL" id="VJMG01000025">
    <property type="protein sequence ID" value="TRL39030.1"/>
    <property type="molecule type" value="Genomic_DNA"/>
</dbReference>
<keyword evidence="1" id="KW-0732">Signal</keyword>
<dbReference type="InterPro" id="IPR016537">
    <property type="entry name" value="UCP008159_ABC"/>
</dbReference>
<dbReference type="AlphaFoldDB" id="A0A549TAW8"/>
<accession>A0A549TAW8</accession>
<protein>
    <submittedName>
        <fullName evidence="2">DUF1007 family protein</fullName>
    </submittedName>
</protein>
<name>A0A549TAW8_9HYPH</name>